<dbReference type="AlphaFoldDB" id="A0AAE2CQH3"/>
<keyword evidence="2" id="KW-1185">Reference proteome</keyword>
<comment type="caution">
    <text evidence="1">The sequence shown here is derived from an EMBL/GenBank/DDBJ whole genome shotgun (WGS) entry which is preliminary data.</text>
</comment>
<proteinExistence type="predicted"/>
<protein>
    <submittedName>
        <fullName evidence="1">Uncharacterized protein</fullName>
    </submittedName>
</protein>
<reference evidence="1" key="2">
    <citation type="journal article" date="2024" name="Plant">
        <title>Genomic evolution and insights into agronomic trait innovations of Sesamum species.</title>
        <authorList>
            <person name="Miao H."/>
            <person name="Wang L."/>
            <person name="Qu L."/>
            <person name="Liu H."/>
            <person name="Sun Y."/>
            <person name="Le M."/>
            <person name="Wang Q."/>
            <person name="Wei S."/>
            <person name="Zheng Y."/>
            <person name="Lin W."/>
            <person name="Duan Y."/>
            <person name="Cao H."/>
            <person name="Xiong S."/>
            <person name="Wang X."/>
            <person name="Wei L."/>
            <person name="Li C."/>
            <person name="Ma Q."/>
            <person name="Ju M."/>
            <person name="Zhao R."/>
            <person name="Li G."/>
            <person name="Mu C."/>
            <person name="Tian Q."/>
            <person name="Mei H."/>
            <person name="Zhang T."/>
            <person name="Gao T."/>
            <person name="Zhang H."/>
        </authorList>
    </citation>
    <scope>NUCLEOTIDE SEQUENCE</scope>
    <source>
        <strain evidence="1">3651</strain>
    </source>
</reference>
<dbReference type="EMBL" id="JACGWO010000003">
    <property type="protein sequence ID" value="KAK4430790.1"/>
    <property type="molecule type" value="Genomic_DNA"/>
</dbReference>
<name>A0AAE2CQH3_9LAMI</name>
<gene>
    <name evidence="1" type="ORF">Salat_0840700</name>
</gene>
<accession>A0AAE2CQH3</accession>
<evidence type="ECO:0000313" key="2">
    <source>
        <dbReference type="Proteomes" id="UP001293254"/>
    </source>
</evidence>
<reference evidence="1" key="1">
    <citation type="submission" date="2020-06" db="EMBL/GenBank/DDBJ databases">
        <authorList>
            <person name="Li T."/>
            <person name="Hu X."/>
            <person name="Zhang T."/>
            <person name="Song X."/>
            <person name="Zhang H."/>
            <person name="Dai N."/>
            <person name="Sheng W."/>
            <person name="Hou X."/>
            <person name="Wei L."/>
        </authorList>
    </citation>
    <scope>NUCLEOTIDE SEQUENCE</scope>
    <source>
        <strain evidence="1">3651</strain>
        <tissue evidence="1">Leaf</tissue>
    </source>
</reference>
<dbReference type="Proteomes" id="UP001293254">
    <property type="component" value="Unassembled WGS sequence"/>
</dbReference>
<organism evidence="1 2">
    <name type="scientific">Sesamum alatum</name>
    <dbReference type="NCBI Taxonomy" id="300844"/>
    <lineage>
        <taxon>Eukaryota</taxon>
        <taxon>Viridiplantae</taxon>
        <taxon>Streptophyta</taxon>
        <taxon>Embryophyta</taxon>
        <taxon>Tracheophyta</taxon>
        <taxon>Spermatophyta</taxon>
        <taxon>Magnoliopsida</taxon>
        <taxon>eudicotyledons</taxon>
        <taxon>Gunneridae</taxon>
        <taxon>Pentapetalae</taxon>
        <taxon>asterids</taxon>
        <taxon>lamiids</taxon>
        <taxon>Lamiales</taxon>
        <taxon>Pedaliaceae</taxon>
        <taxon>Sesamum</taxon>
    </lineage>
</organism>
<evidence type="ECO:0000313" key="1">
    <source>
        <dbReference type="EMBL" id="KAK4430790.1"/>
    </source>
</evidence>
<sequence length="124" mass="13555">MAGIGIPAEDILVAFGEASNTIQHVQIGKYVDAYVQKGEPEWDKLKMIFEPNEEPPVVKVVDISSGEEENIGGEEAVREEDVINISSGSDSYGWLFESDTDDEAHEETATLLRIVVPLTSSDSE</sequence>